<dbReference type="GO" id="GO:0016887">
    <property type="term" value="F:ATP hydrolysis activity"/>
    <property type="evidence" value="ECO:0007669"/>
    <property type="project" value="InterPro"/>
</dbReference>
<dbReference type="CDD" id="cd02035">
    <property type="entry name" value="ArsA"/>
    <property type="match status" value="1"/>
</dbReference>
<keyword evidence="2" id="KW-0547">Nucleotide-binding</keyword>
<evidence type="ECO:0000256" key="3">
    <source>
        <dbReference type="ARBA" id="ARBA00022801"/>
    </source>
</evidence>
<dbReference type="Gene3D" id="3.40.50.300">
    <property type="entry name" value="P-loop containing nucleotide triphosphate hydrolases"/>
    <property type="match status" value="1"/>
</dbReference>
<evidence type="ECO:0000313" key="12">
    <source>
        <dbReference type="Proteomes" id="UP000434276"/>
    </source>
</evidence>
<keyword evidence="5" id="KW-0809">Transit peptide</keyword>
<dbReference type="GO" id="GO:0005524">
    <property type="term" value="F:ATP binding"/>
    <property type="evidence" value="ECO:0007669"/>
    <property type="project" value="UniProtKB-KW"/>
</dbReference>
<dbReference type="InterPro" id="IPR027417">
    <property type="entry name" value="P-loop_NTPase"/>
</dbReference>
<dbReference type="Pfam" id="PF02374">
    <property type="entry name" value="ArsA_ATPase"/>
    <property type="match status" value="1"/>
</dbReference>
<evidence type="ECO:0000259" key="8">
    <source>
        <dbReference type="Pfam" id="PF02374"/>
    </source>
</evidence>
<evidence type="ECO:0000256" key="2">
    <source>
        <dbReference type="ARBA" id="ARBA00022741"/>
    </source>
</evidence>
<keyword evidence="3" id="KW-0378">Hydrolase</keyword>
<gene>
    <name evidence="10" type="ordered locus">AXX17_At5g60190</name>
    <name evidence="9" type="ORF">C24_LOCUS26200</name>
</gene>
<dbReference type="Proteomes" id="UP000078284">
    <property type="component" value="Chromosome 5"/>
</dbReference>
<dbReference type="InterPro" id="IPR016300">
    <property type="entry name" value="ATPase_ArsA/GET3"/>
</dbReference>
<proteinExistence type="inferred from homology"/>
<evidence type="ECO:0000313" key="9">
    <source>
        <dbReference type="EMBL" id="CAA0411138.1"/>
    </source>
</evidence>
<feature type="domain" description="ArsA/GET3 Anion-transporting ATPase-like" evidence="8">
    <location>
        <begin position="70"/>
        <end position="389"/>
    </location>
</feature>
<accession>A0A5S9YG14</accession>
<protein>
    <recommendedName>
        <fullName evidence="8">ArsA/GET3 Anion-transporting ATPase-like domain-containing protein</fullName>
    </recommendedName>
</protein>
<dbReference type="Proteomes" id="UP000434276">
    <property type="component" value="Unassembled WGS sequence"/>
</dbReference>
<dbReference type="AlphaFoldDB" id="A0A178UJB5"/>
<evidence type="ECO:0000313" key="11">
    <source>
        <dbReference type="Proteomes" id="UP000078284"/>
    </source>
</evidence>
<evidence type="ECO:0000313" key="10">
    <source>
        <dbReference type="EMBL" id="OAO92831.1"/>
    </source>
</evidence>
<dbReference type="SUPFAM" id="SSF52540">
    <property type="entry name" value="P-loop containing nucleoside triphosphate hydrolases"/>
    <property type="match status" value="1"/>
</dbReference>
<dbReference type="ExpressionAtlas" id="A0A178UJB5">
    <property type="expression patterns" value="baseline and differential"/>
</dbReference>
<comment type="similarity">
    <text evidence="1">Belongs to the arsA ATPase family.</text>
</comment>
<comment type="catalytic activity">
    <reaction evidence="6">
        <text>ATP + H2O = ADP + phosphate + H(+)</text>
        <dbReference type="Rhea" id="RHEA:13065"/>
        <dbReference type="ChEBI" id="CHEBI:15377"/>
        <dbReference type="ChEBI" id="CHEBI:15378"/>
        <dbReference type="ChEBI" id="CHEBI:30616"/>
        <dbReference type="ChEBI" id="CHEBI:43474"/>
        <dbReference type="ChEBI" id="CHEBI:456216"/>
    </reaction>
    <physiologicalReaction direction="left-to-right" evidence="6">
        <dbReference type="Rhea" id="RHEA:13066"/>
    </physiologicalReaction>
</comment>
<accession>A0A178UJB5</accession>
<dbReference type="EMBL" id="CACSHJ010000096">
    <property type="protein sequence ID" value="CAA0411138.1"/>
    <property type="molecule type" value="Genomic_DNA"/>
</dbReference>
<keyword evidence="4" id="KW-0067">ATP-binding</keyword>
<evidence type="ECO:0000256" key="6">
    <source>
        <dbReference type="ARBA" id="ARBA00048778"/>
    </source>
</evidence>
<reference evidence="11" key="1">
    <citation type="journal article" date="2016" name="Proc. Natl. Acad. Sci. U.S.A.">
        <title>Chromosome-level assembly of Arabidopsis thaliana Ler reveals the extent of translocation and inversion polymorphisms.</title>
        <authorList>
            <person name="Zapata L."/>
            <person name="Ding J."/>
            <person name="Willing E.M."/>
            <person name="Hartwig B."/>
            <person name="Bezdan D."/>
            <person name="Jiao W.B."/>
            <person name="Patel V."/>
            <person name="Velikkakam James G."/>
            <person name="Koornneef M."/>
            <person name="Ossowski S."/>
            <person name="Schneeberger K."/>
        </authorList>
    </citation>
    <scope>NUCLEOTIDE SEQUENCE [LARGE SCALE GENOMIC DNA]</scope>
    <source>
        <strain evidence="11">cv. Landsberg erecta</strain>
    </source>
</reference>
<evidence type="ECO:0000256" key="1">
    <source>
        <dbReference type="ARBA" id="ARBA00011040"/>
    </source>
</evidence>
<evidence type="ECO:0000256" key="7">
    <source>
        <dbReference type="SAM" id="Coils"/>
    </source>
</evidence>
<dbReference type="PANTHER" id="PTHR10803:SF30">
    <property type="entry name" value="ATPASE GET3C"/>
    <property type="match status" value="1"/>
</dbReference>
<dbReference type="PANTHER" id="PTHR10803">
    <property type="entry name" value="ARSENICAL PUMP-DRIVING ATPASE ARSENITE-TRANSLOCATING ATPASE"/>
    <property type="match status" value="1"/>
</dbReference>
<reference evidence="10" key="2">
    <citation type="submission" date="2016-03" db="EMBL/GenBank/DDBJ databases">
        <title>Full-length assembly of Arabidopsis thaliana Ler reveals the complement of translocations and inversions.</title>
        <authorList>
            <person name="Zapata L."/>
            <person name="Schneeberger K."/>
            <person name="Ossowski S."/>
        </authorList>
    </citation>
    <scope>NUCLEOTIDE SEQUENCE [LARGE SCALE GENOMIC DNA]</scope>
    <source>
        <tissue evidence="10">Leaf</tissue>
    </source>
</reference>
<keyword evidence="7" id="KW-0175">Coiled coil</keyword>
<name>A0A178UJB5_ARATH</name>
<dbReference type="NCBIfam" id="TIGR00345">
    <property type="entry name" value="GET3_arsA_TRC40"/>
    <property type="match status" value="1"/>
</dbReference>
<sequence length="391" mass="42914">MAALLLLNRVSRSTSSISLHRVAGTLGFNSFNAQIHGDRISGTLFRVRSLATLAEGASHFNEMVSVNQRKYYLLGGKGGVGKTSCAASLAVKFASHGHPTIVVSTDPAHSLSDSFSQDLSGGVLKPVQGVDSPLLALEITPEIMKDEIKRQTGDKSVKNMMDSMGLGMFAGELGDLNLEDMLNAASPGIDEIAAISKVLQFMEAPEYSRFTRIVFDTAPTGHTLRLLSLPDFYDSSISKITKLKKKITAAASAFKSVFGKKEIQQKELPNELDQLKERMEKVRNVFRDVDTTEFVIVTIPTVMAINESSRLHASLRKENVPVHRLIVNQLLPQSESDCKFCSIRRKEQTRVLGLIQNDTELSGLKLIQSPLLDAEIRGVPALKFMGDLIWK</sequence>
<dbReference type="FunFam" id="3.40.50.300:FF:000936">
    <property type="entry name" value="Arsenical pump-driving ATPase"/>
    <property type="match status" value="1"/>
</dbReference>
<reference evidence="9 12" key="3">
    <citation type="submission" date="2019-12" db="EMBL/GenBank/DDBJ databases">
        <authorList>
            <person name="Jiao W.-B."/>
            <person name="Schneeberger K."/>
        </authorList>
    </citation>
    <scope>NUCLEOTIDE SEQUENCE [LARGE SCALE GENOMIC DNA]</scope>
    <source>
        <strain evidence="12">cv. C24</strain>
    </source>
</reference>
<feature type="coiled-coil region" evidence="7">
    <location>
        <begin position="265"/>
        <end position="292"/>
    </location>
</feature>
<dbReference type="OrthoDB" id="1770at2759"/>
<organism evidence="10 11">
    <name type="scientific">Arabidopsis thaliana</name>
    <name type="common">Mouse-ear cress</name>
    <dbReference type="NCBI Taxonomy" id="3702"/>
    <lineage>
        <taxon>Eukaryota</taxon>
        <taxon>Viridiplantae</taxon>
        <taxon>Streptophyta</taxon>
        <taxon>Embryophyta</taxon>
        <taxon>Tracheophyta</taxon>
        <taxon>Spermatophyta</taxon>
        <taxon>Magnoliopsida</taxon>
        <taxon>eudicotyledons</taxon>
        <taxon>Gunneridae</taxon>
        <taxon>Pentapetalae</taxon>
        <taxon>rosids</taxon>
        <taxon>malvids</taxon>
        <taxon>Brassicales</taxon>
        <taxon>Brassicaceae</taxon>
        <taxon>Camelineae</taxon>
        <taxon>Arabidopsis</taxon>
    </lineage>
</organism>
<dbReference type="InterPro" id="IPR025723">
    <property type="entry name" value="ArsA/GET3_ATPase-like"/>
</dbReference>
<dbReference type="EMBL" id="LUHQ01000005">
    <property type="protein sequence ID" value="OAO92831.1"/>
    <property type="molecule type" value="Genomic_DNA"/>
</dbReference>
<evidence type="ECO:0000256" key="5">
    <source>
        <dbReference type="ARBA" id="ARBA00022946"/>
    </source>
</evidence>
<evidence type="ECO:0000256" key="4">
    <source>
        <dbReference type="ARBA" id="ARBA00022840"/>
    </source>
</evidence>